<feature type="region of interest" description="Disordered" evidence="1">
    <location>
        <begin position="210"/>
        <end position="273"/>
    </location>
</feature>
<name>A0A401NGR7_SCYTO</name>
<dbReference type="InterPro" id="IPR030634">
    <property type="entry name" value="SYNM"/>
</dbReference>
<dbReference type="GO" id="GO:0008307">
    <property type="term" value="F:structural constituent of muscle"/>
    <property type="evidence" value="ECO:0007669"/>
    <property type="project" value="InterPro"/>
</dbReference>
<dbReference type="OrthoDB" id="9949055at2759"/>
<dbReference type="GO" id="GO:0042383">
    <property type="term" value="C:sarcolemma"/>
    <property type="evidence" value="ECO:0007669"/>
    <property type="project" value="TreeGrafter"/>
</dbReference>
<feature type="compositionally biased region" description="Basic and acidic residues" evidence="1">
    <location>
        <begin position="213"/>
        <end position="232"/>
    </location>
</feature>
<dbReference type="AlphaFoldDB" id="A0A401NGR7"/>
<dbReference type="GO" id="GO:0045104">
    <property type="term" value="P:intermediate filament cytoskeleton organization"/>
    <property type="evidence" value="ECO:0007669"/>
    <property type="project" value="InterPro"/>
</dbReference>
<reference evidence="2 3" key="1">
    <citation type="journal article" date="2018" name="Nat. Ecol. Evol.">
        <title>Shark genomes provide insights into elasmobranch evolution and the origin of vertebrates.</title>
        <authorList>
            <person name="Hara Y"/>
            <person name="Yamaguchi K"/>
            <person name="Onimaru K"/>
            <person name="Kadota M"/>
            <person name="Koyanagi M"/>
            <person name="Keeley SD"/>
            <person name="Tatsumi K"/>
            <person name="Tanaka K"/>
            <person name="Motone F"/>
            <person name="Kageyama Y"/>
            <person name="Nozu R"/>
            <person name="Adachi N"/>
            <person name="Nishimura O"/>
            <person name="Nakagawa R"/>
            <person name="Tanegashima C"/>
            <person name="Kiyatake I"/>
            <person name="Matsumoto R"/>
            <person name="Murakumo K"/>
            <person name="Nishida K"/>
            <person name="Terakita A"/>
            <person name="Kuratani S"/>
            <person name="Sato K"/>
            <person name="Hyodo S Kuraku.S."/>
        </authorList>
    </citation>
    <scope>NUCLEOTIDE SEQUENCE [LARGE SCALE GENOMIC DNA]</scope>
</reference>
<gene>
    <name evidence="2" type="ORF">scyTo_0009106</name>
</gene>
<dbReference type="STRING" id="75743.A0A401NGR7"/>
<proteinExistence type="predicted"/>
<accession>A0A401NGR7</accession>
<evidence type="ECO:0000313" key="2">
    <source>
        <dbReference type="EMBL" id="GCB60065.1"/>
    </source>
</evidence>
<dbReference type="GO" id="GO:0043034">
    <property type="term" value="C:costamere"/>
    <property type="evidence" value="ECO:0007669"/>
    <property type="project" value="TreeGrafter"/>
</dbReference>
<evidence type="ECO:0000256" key="1">
    <source>
        <dbReference type="SAM" id="MobiDB-lite"/>
    </source>
</evidence>
<organism evidence="2 3">
    <name type="scientific">Scyliorhinus torazame</name>
    <name type="common">Cloudy catshark</name>
    <name type="synonym">Catulus torazame</name>
    <dbReference type="NCBI Taxonomy" id="75743"/>
    <lineage>
        <taxon>Eukaryota</taxon>
        <taxon>Metazoa</taxon>
        <taxon>Chordata</taxon>
        <taxon>Craniata</taxon>
        <taxon>Vertebrata</taxon>
        <taxon>Chondrichthyes</taxon>
        <taxon>Elasmobranchii</taxon>
        <taxon>Galeomorphii</taxon>
        <taxon>Galeoidea</taxon>
        <taxon>Carcharhiniformes</taxon>
        <taxon>Scyliorhinidae</taxon>
        <taxon>Scyliorhinus</taxon>
    </lineage>
</organism>
<dbReference type="GO" id="GO:0019215">
    <property type="term" value="F:intermediate filament binding"/>
    <property type="evidence" value="ECO:0007669"/>
    <property type="project" value="TreeGrafter"/>
</dbReference>
<dbReference type="GO" id="GO:0005882">
    <property type="term" value="C:intermediate filament"/>
    <property type="evidence" value="ECO:0007669"/>
    <property type="project" value="InterPro"/>
</dbReference>
<dbReference type="GO" id="GO:0017166">
    <property type="term" value="F:vinculin binding"/>
    <property type="evidence" value="ECO:0007669"/>
    <property type="project" value="TreeGrafter"/>
</dbReference>
<evidence type="ECO:0000313" key="3">
    <source>
        <dbReference type="Proteomes" id="UP000288216"/>
    </source>
</evidence>
<protein>
    <recommendedName>
        <fullName evidence="4">IF rod domain-containing protein</fullName>
    </recommendedName>
</protein>
<sequence>MEDDSNGMAIDLLEDEKQHLVSAITLNLREQQQLMQVKMGLNLELSTYRTLLEGEHTKYQEIQQNLRKPKQGMETRSHSYRIAVQPALDTLEGRKWKITNINVPSSFRKVITKKGITPEPVQSRILARKTMNGSLSDEDLLYTKDTESSSARSIMAHRGSARVIPAPSALDSRMKETAVEDQVFPERIGRKSKTLLAGAELVSEAAMRKPKVVVRESDNEEKRDVSYHEENSVKSQSSNDSAQPFDEVQDYDFNRRSTGATNEEEYKREPSKGVTTVKYASNVDLINTGMPISPDRYAHTTDPEESAELTKCFNSDNIREKAKEELAMGTVEGIWTKTNAGESNGHQGTVVSKEILTNNIRIEGTIETVTDTTDLEKIKVLPEPAITYQIEEKEILDDGTTKREIVIQSRREETVDVADRSTLEDMLNMDGKAPELQLKGALEHLTGSGSEDVIGGLLSLGIQGRKAPGKVSVGVEMDEQFGEIGDFSAPEDTVPLPLGTQESDHEGKDDRDEEVLNVTMTAAEFRKTMLSNTEPFLQKFADSSLGFPSPNEKAHEMAREEAELFGANETKMRLHRFRGDGDAENVQQTKVTLLDSLSKELSAPCLIEESIKVPQDVQASIVELLNEEAEDPQLKLKGALQQLKGVVPESLRDELSILTRDAPEGSDNVSVNIKNFQRSSRSGVVTIEAEVNVSQSLDPEDFYSMEEYIGGEENEDEIGSGLKFLNTQGKIQELLSGRGLKTADTLHDGGGVNVNVRDVNEPLMAFSETSARGVEDIGYTGCSDLAGGVAVHDMIESSEVEGYPSDQSTWFQKAAGKMEGEEFFHRTSDPADPSETFRMDINRIMTVRTTGSDREEGVTLVAQHQEIPEGTAGRRPEGNRYWYEEWESGIRGVSELGVPDAVEEENLQASDPELMQCTASPNLLTKTRIIVPEGTTQVVHSEKKVVLTYFDEDQSNNLPQSADGQ</sequence>
<dbReference type="EMBL" id="BFAA01003629">
    <property type="protein sequence ID" value="GCB60065.1"/>
    <property type="molecule type" value="Genomic_DNA"/>
</dbReference>
<keyword evidence="3" id="KW-1185">Reference proteome</keyword>
<dbReference type="GO" id="GO:0031443">
    <property type="term" value="P:fast-twitch skeletal muscle fiber contraction"/>
    <property type="evidence" value="ECO:0007669"/>
    <property type="project" value="TreeGrafter"/>
</dbReference>
<dbReference type="GO" id="GO:0005200">
    <property type="term" value="F:structural constituent of cytoskeleton"/>
    <property type="evidence" value="ECO:0007669"/>
    <property type="project" value="InterPro"/>
</dbReference>
<evidence type="ECO:0008006" key="4">
    <source>
        <dbReference type="Google" id="ProtNLM"/>
    </source>
</evidence>
<dbReference type="Proteomes" id="UP000288216">
    <property type="component" value="Unassembled WGS sequence"/>
</dbReference>
<dbReference type="PANTHER" id="PTHR47136">
    <property type="entry name" value="SYNEMIN"/>
    <property type="match status" value="1"/>
</dbReference>
<dbReference type="Gene3D" id="1.20.5.170">
    <property type="match status" value="1"/>
</dbReference>
<feature type="compositionally biased region" description="Polar residues" evidence="1">
    <location>
        <begin position="233"/>
        <end position="242"/>
    </location>
</feature>
<dbReference type="SUPFAM" id="SSF64593">
    <property type="entry name" value="Intermediate filament protein, coiled coil region"/>
    <property type="match status" value="1"/>
</dbReference>
<comment type="caution">
    <text evidence="2">The sequence shown here is derived from an EMBL/GenBank/DDBJ whole genome shotgun (WGS) entry which is preliminary data.</text>
</comment>
<dbReference type="PANTHER" id="PTHR47136:SF1">
    <property type="entry name" value="SYNEMIN"/>
    <property type="match status" value="1"/>
</dbReference>
<feature type="region of interest" description="Disordered" evidence="1">
    <location>
        <begin position="486"/>
        <end position="512"/>
    </location>
</feature>
<dbReference type="GO" id="GO:0060053">
    <property type="term" value="C:neurofilament cytoskeleton"/>
    <property type="evidence" value="ECO:0007669"/>
    <property type="project" value="TreeGrafter"/>
</dbReference>